<dbReference type="EMBL" id="LR797467">
    <property type="protein sequence ID" value="CAB4218073.1"/>
    <property type="molecule type" value="Genomic_DNA"/>
</dbReference>
<accession>A0A6J5SRH4</accession>
<name>A0A6J5SRH4_9CAUD</name>
<organism evidence="4">
    <name type="scientific">uncultured Caudovirales phage</name>
    <dbReference type="NCBI Taxonomy" id="2100421"/>
    <lineage>
        <taxon>Viruses</taxon>
        <taxon>Duplodnaviria</taxon>
        <taxon>Heunggongvirae</taxon>
        <taxon>Uroviricota</taxon>
        <taxon>Caudoviricetes</taxon>
        <taxon>Peduoviridae</taxon>
        <taxon>Maltschvirus</taxon>
        <taxon>Maltschvirus maltsch</taxon>
    </lineage>
</organism>
<dbReference type="EMBL" id="LR796956">
    <property type="protein sequence ID" value="CAB4177634.1"/>
    <property type="molecule type" value="Genomic_DNA"/>
</dbReference>
<dbReference type="EMBL" id="LR797299">
    <property type="protein sequence ID" value="CAB4200250.1"/>
    <property type="molecule type" value="Genomic_DNA"/>
</dbReference>
<feature type="region of interest" description="Disordered" evidence="1">
    <location>
        <begin position="22"/>
        <end position="41"/>
    </location>
</feature>
<proteinExistence type="predicted"/>
<evidence type="ECO:0000256" key="1">
    <source>
        <dbReference type="SAM" id="MobiDB-lite"/>
    </source>
</evidence>
<reference evidence="4" key="1">
    <citation type="submission" date="2020-05" db="EMBL/GenBank/DDBJ databases">
        <authorList>
            <person name="Chiriac C."/>
            <person name="Salcher M."/>
            <person name="Ghai R."/>
            <person name="Kavagutti S V."/>
        </authorList>
    </citation>
    <scope>NUCLEOTIDE SEQUENCE</scope>
</reference>
<sequence length="110" mass="11711">MTEKQKREIAAIVAEILAGTQAPAAEPKAAPAKKQKARAGGISHKGAKFTFTLVQAGIRGGAFDKYSVRVERDGKSHERGWKLPAGTPVSEYATGKRLDLIAGLTAKYFA</sequence>
<evidence type="ECO:0000313" key="2">
    <source>
        <dbReference type="EMBL" id="CAB4177634.1"/>
    </source>
</evidence>
<evidence type="ECO:0000313" key="4">
    <source>
        <dbReference type="EMBL" id="CAB4218073.1"/>
    </source>
</evidence>
<evidence type="ECO:0000313" key="3">
    <source>
        <dbReference type="EMBL" id="CAB4200250.1"/>
    </source>
</evidence>
<protein>
    <submittedName>
        <fullName evidence="4">Uncharacterized protein</fullName>
    </submittedName>
</protein>
<gene>
    <name evidence="2" type="ORF">UFOVP1005_36</name>
    <name evidence="3" type="ORF">UFOVP1344_36</name>
    <name evidence="4" type="ORF">UFOVP1602_4</name>
</gene>